<dbReference type="RefSeq" id="WP_228228397.1">
    <property type="nucleotide sequence ID" value="NZ_JAJGMW010000001.1"/>
</dbReference>
<sequence>MKISVAYLLTLFFLTNSIAQTEKINVWIFTDMTDKTLKGTNHMGTLNDPDDISALAGYLLMSNLFNTKGIVVGSTHRSEHKNTPNQAKWAQSYFGEAYGKDLKGLSSTYSGYQKEVPFIQSSIMANAEHYDPTANYRSLSKYNSIKALFKEVKKSKDTLNVLIWGSTTEPAIFVKHIFQTGQEELLKRVRFIAHWTNSALHQGTLENPEAVANCNEDRAACTYMKNLALKGNIQYYELGAIGQHGLVSGAPSGIEYYSQFNSSHLGQIFLNGKYVNDKVDHSDAATYWVLLGKYGVHLNQFKSNGSNNPVLEKQMELNLRNNSLEIHNVLLARSNSAANGNFK</sequence>
<feature type="signal peptide" evidence="1">
    <location>
        <begin position="1"/>
        <end position="19"/>
    </location>
</feature>
<dbReference type="Pfam" id="PF07632">
    <property type="entry name" value="Sde182_NH-like"/>
    <property type="match status" value="1"/>
</dbReference>
<organism evidence="3 4">
    <name type="scientific">Leeuwenhoekiella parthenopeia</name>
    <dbReference type="NCBI Taxonomy" id="2890320"/>
    <lineage>
        <taxon>Bacteria</taxon>
        <taxon>Pseudomonadati</taxon>
        <taxon>Bacteroidota</taxon>
        <taxon>Flavobacteriia</taxon>
        <taxon>Flavobacteriales</taxon>
        <taxon>Flavobacteriaceae</taxon>
        <taxon>Leeuwenhoekiella</taxon>
    </lineage>
</organism>
<evidence type="ECO:0000313" key="4">
    <source>
        <dbReference type="Proteomes" id="UP001197770"/>
    </source>
</evidence>
<keyword evidence="1" id="KW-0732">Signal</keyword>
<evidence type="ECO:0000313" key="3">
    <source>
        <dbReference type="EMBL" id="MCC4211273.1"/>
    </source>
</evidence>
<protein>
    <recommendedName>
        <fullName evidence="2">Cellulose-binding Sde182 nucleoside hydrolase-like domain-containing protein</fullName>
    </recommendedName>
</protein>
<dbReference type="Proteomes" id="UP001197770">
    <property type="component" value="Unassembled WGS sequence"/>
</dbReference>
<dbReference type="InterPro" id="IPR011483">
    <property type="entry name" value="Sde182_NH-like"/>
</dbReference>
<comment type="caution">
    <text evidence="3">The sequence shown here is derived from an EMBL/GenBank/DDBJ whole genome shotgun (WGS) entry which is preliminary data.</text>
</comment>
<gene>
    <name evidence="3" type="ORF">LLW17_00960</name>
</gene>
<reference evidence="3 4" key="1">
    <citation type="submission" date="2021-11" db="EMBL/GenBank/DDBJ databases">
        <title>Seasonal and diel survey of microbial diversity of the Tyrrhenian coast.</title>
        <authorList>
            <person name="Gattoni G."/>
            <person name="Corral P."/>
        </authorList>
    </citation>
    <scope>NUCLEOTIDE SEQUENCE [LARGE SCALE GENOMIC DNA]</scope>
    <source>
        <strain evidence="3 4">Mr9</strain>
    </source>
</reference>
<proteinExistence type="predicted"/>
<feature type="chain" id="PRO_5045286791" description="Cellulose-binding Sde182 nucleoside hydrolase-like domain-containing protein" evidence="1">
    <location>
        <begin position="20"/>
        <end position="343"/>
    </location>
</feature>
<dbReference type="Gene3D" id="3.90.245.10">
    <property type="entry name" value="Ribonucleoside hydrolase-like"/>
    <property type="match status" value="1"/>
</dbReference>
<evidence type="ECO:0000259" key="2">
    <source>
        <dbReference type="Pfam" id="PF07632"/>
    </source>
</evidence>
<name>A0ABS8GP32_9FLAO</name>
<accession>A0ABS8GP32</accession>
<evidence type="ECO:0000256" key="1">
    <source>
        <dbReference type="SAM" id="SignalP"/>
    </source>
</evidence>
<dbReference type="EMBL" id="JAJGMW010000001">
    <property type="protein sequence ID" value="MCC4211273.1"/>
    <property type="molecule type" value="Genomic_DNA"/>
</dbReference>
<feature type="domain" description="Cellulose-binding Sde182 nucleoside hydrolase-like" evidence="2">
    <location>
        <begin position="47"/>
        <end position="188"/>
    </location>
</feature>
<keyword evidence="4" id="KW-1185">Reference proteome</keyword>
<dbReference type="InterPro" id="IPR036452">
    <property type="entry name" value="Ribo_hydro-like"/>
</dbReference>